<reference evidence="1 2" key="1">
    <citation type="submission" date="2013-10" db="EMBL/GenBank/DDBJ databases">
        <title>The Genome Sequence of Acinetobacter nectaris CIP 110549.</title>
        <authorList>
            <consortium name="The Broad Institute Genomics Platform"/>
            <consortium name="The Broad Institute Genome Sequencing Center for Infectious Disease"/>
            <person name="Cerqueira G."/>
            <person name="Feldgarden M."/>
            <person name="Courvalin P."/>
            <person name="Grillot-Courvalin C."/>
            <person name="Clermont D."/>
            <person name="Rocha E."/>
            <person name="Yoon E.-J."/>
            <person name="Nemec A."/>
            <person name="Young S.K."/>
            <person name="Zeng Q."/>
            <person name="Gargeya S."/>
            <person name="Fitzgerald M."/>
            <person name="Abouelleil A."/>
            <person name="Alvarado L."/>
            <person name="Berlin A.M."/>
            <person name="Chapman S.B."/>
            <person name="Gainer-Dewar J."/>
            <person name="Goldberg J."/>
            <person name="Gnerre S."/>
            <person name="Griggs A."/>
            <person name="Gujja S."/>
            <person name="Hansen M."/>
            <person name="Howarth C."/>
            <person name="Imamovic A."/>
            <person name="Ireland A."/>
            <person name="Larimer J."/>
            <person name="McCowan C."/>
            <person name="Murphy C."/>
            <person name="Pearson M."/>
            <person name="Poon T.W."/>
            <person name="Priest M."/>
            <person name="Roberts A."/>
            <person name="Saif S."/>
            <person name="Shea T."/>
            <person name="Sykes S."/>
            <person name="Wortman J."/>
            <person name="Nusbaum C."/>
            <person name="Birren B."/>
        </authorList>
    </citation>
    <scope>NUCLEOTIDE SEQUENCE [LARGE SCALE GENOMIC DNA]</scope>
    <source>
        <strain evidence="1 2">CIP 110549</strain>
    </source>
</reference>
<organism evidence="1 2">
    <name type="scientific">Acinetobacter nectaris CIP 110549</name>
    <dbReference type="NCBI Taxonomy" id="1392540"/>
    <lineage>
        <taxon>Bacteria</taxon>
        <taxon>Pseudomonadati</taxon>
        <taxon>Pseudomonadota</taxon>
        <taxon>Gammaproteobacteria</taxon>
        <taxon>Moraxellales</taxon>
        <taxon>Moraxellaceae</taxon>
        <taxon>Acinetobacter</taxon>
    </lineage>
</organism>
<comment type="caution">
    <text evidence="1">The sequence shown here is derived from an EMBL/GenBank/DDBJ whole genome shotgun (WGS) entry which is preliminary data.</text>
</comment>
<proteinExistence type="predicted"/>
<gene>
    <name evidence="1" type="ORF">P256_02357</name>
</gene>
<dbReference type="PATRIC" id="fig|1392540.3.peg.2276"/>
<dbReference type="EMBL" id="AYER01000010">
    <property type="protein sequence ID" value="ESK37302.1"/>
    <property type="molecule type" value="Genomic_DNA"/>
</dbReference>
<evidence type="ECO:0000313" key="1">
    <source>
        <dbReference type="EMBL" id="ESK37302.1"/>
    </source>
</evidence>
<name>V2TIK7_9GAMM</name>
<dbReference type="Proteomes" id="UP000023785">
    <property type="component" value="Unassembled WGS sequence"/>
</dbReference>
<accession>V2TIK7</accession>
<dbReference type="AlphaFoldDB" id="V2TIK7"/>
<sequence>MPVVPYFEHASTLAFPIPDAAPVISIGLGFKRINLILYLKIIKYCYL</sequence>
<dbReference type="HOGENOM" id="CLU_3163532_0_0_6"/>
<evidence type="ECO:0000313" key="2">
    <source>
        <dbReference type="Proteomes" id="UP000023785"/>
    </source>
</evidence>
<protein>
    <submittedName>
        <fullName evidence="1">Uncharacterized protein</fullName>
    </submittedName>
</protein>
<keyword evidence="2" id="KW-1185">Reference proteome</keyword>